<dbReference type="RefSeq" id="WP_079718657.1">
    <property type="nucleotide sequence ID" value="NZ_FUYS01000017.1"/>
</dbReference>
<sequence>MDETSLLNGLIAGDKRAFSMLFSAYWKELYAYVIRIIKDKEESVDIVQDAFTSLWQQREQLHEVKSLKGYIFAMVHHKAIRFIKSSIRHRDYVVAMAAYFPDPHHSLEAEIDAHDLAAFINAEIAKLPPKMREVFLLSRNERLSYKEIAVKLSIAENTVRKQVSFSIKYLRMKINKAYFSVGAALFVLIRALLS</sequence>
<evidence type="ECO:0000256" key="2">
    <source>
        <dbReference type="ARBA" id="ARBA00023015"/>
    </source>
</evidence>
<keyword evidence="4" id="KW-0804">Transcription</keyword>
<protein>
    <submittedName>
        <fullName evidence="7">RNA polymerase sigma-70 factor, ECF subfamily</fullName>
    </submittedName>
</protein>
<dbReference type="GO" id="GO:0003677">
    <property type="term" value="F:DNA binding"/>
    <property type="evidence" value="ECO:0007669"/>
    <property type="project" value="InterPro"/>
</dbReference>
<accession>A0A1T5FJV9</accession>
<evidence type="ECO:0000259" key="6">
    <source>
        <dbReference type="Pfam" id="PF08281"/>
    </source>
</evidence>
<dbReference type="Gene3D" id="1.10.10.10">
    <property type="entry name" value="Winged helix-like DNA-binding domain superfamily/Winged helix DNA-binding domain"/>
    <property type="match status" value="1"/>
</dbReference>
<evidence type="ECO:0000313" key="7">
    <source>
        <dbReference type="EMBL" id="SKB96378.1"/>
    </source>
</evidence>
<dbReference type="PANTHER" id="PTHR43133:SF46">
    <property type="entry name" value="RNA POLYMERASE SIGMA-70 FACTOR ECF SUBFAMILY"/>
    <property type="match status" value="1"/>
</dbReference>
<dbReference type="NCBIfam" id="TIGR02985">
    <property type="entry name" value="Sig70_bacteroi1"/>
    <property type="match status" value="1"/>
</dbReference>
<dbReference type="AlphaFoldDB" id="A0A1T5FJV9"/>
<evidence type="ECO:0000256" key="4">
    <source>
        <dbReference type="ARBA" id="ARBA00023163"/>
    </source>
</evidence>
<dbReference type="PANTHER" id="PTHR43133">
    <property type="entry name" value="RNA POLYMERASE ECF-TYPE SIGMA FACTO"/>
    <property type="match status" value="1"/>
</dbReference>
<dbReference type="Proteomes" id="UP000190541">
    <property type="component" value="Unassembled WGS sequence"/>
</dbReference>
<dbReference type="InterPro" id="IPR014284">
    <property type="entry name" value="RNA_pol_sigma-70_dom"/>
</dbReference>
<dbReference type="NCBIfam" id="TIGR02937">
    <property type="entry name" value="sigma70-ECF"/>
    <property type="match status" value="1"/>
</dbReference>
<name>A0A1T5FJV9_9SPHI</name>
<dbReference type="Pfam" id="PF08281">
    <property type="entry name" value="Sigma70_r4_2"/>
    <property type="match status" value="1"/>
</dbReference>
<keyword evidence="3" id="KW-0731">Sigma factor</keyword>
<proteinExistence type="inferred from homology"/>
<dbReference type="SUPFAM" id="SSF88659">
    <property type="entry name" value="Sigma3 and sigma4 domains of RNA polymerase sigma factors"/>
    <property type="match status" value="1"/>
</dbReference>
<feature type="domain" description="RNA polymerase sigma-70 region 2" evidence="5">
    <location>
        <begin position="21"/>
        <end position="85"/>
    </location>
</feature>
<dbReference type="SUPFAM" id="SSF88946">
    <property type="entry name" value="Sigma2 domain of RNA polymerase sigma factors"/>
    <property type="match status" value="1"/>
</dbReference>
<feature type="domain" description="RNA polymerase sigma factor 70 region 4 type 2" evidence="6">
    <location>
        <begin position="123"/>
        <end position="166"/>
    </location>
</feature>
<dbReference type="InterPro" id="IPR013325">
    <property type="entry name" value="RNA_pol_sigma_r2"/>
</dbReference>
<gene>
    <name evidence="7" type="ORF">SAMN05660226_04043</name>
</gene>
<organism evidence="7 8">
    <name type="scientific">Parapedobacter luteus</name>
    <dbReference type="NCBI Taxonomy" id="623280"/>
    <lineage>
        <taxon>Bacteria</taxon>
        <taxon>Pseudomonadati</taxon>
        <taxon>Bacteroidota</taxon>
        <taxon>Sphingobacteriia</taxon>
        <taxon>Sphingobacteriales</taxon>
        <taxon>Sphingobacteriaceae</taxon>
        <taxon>Parapedobacter</taxon>
    </lineage>
</organism>
<dbReference type="GO" id="GO:0016987">
    <property type="term" value="F:sigma factor activity"/>
    <property type="evidence" value="ECO:0007669"/>
    <property type="project" value="UniProtKB-KW"/>
</dbReference>
<dbReference type="InterPro" id="IPR007627">
    <property type="entry name" value="RNA_pol_sigma70_r2"/>
</dbReference>
<dbReference type="InterPro" id="IPR013249">
    <property type="entry name" value="RNA_pol_sigma70_r4_t2"/>
</dbReference>
<dbReference type="GO" id="GO:0006352">
    <property type="term" value="P:DNA-templated transcription initiation"/>
    <property type="evidence" value="ECO:0007669"/>
    <property type="project" value="InterPro"/>
</dbReference>
<evidence type="ECO:0000313" key="8">
    <source>
        <dbReference type="Proteomes" id="UP000190541"/>
    </source>
</evidence>
<dbReference type="InterPro" id="IPR014327">
    <property type="entry name" value="RNA_pol_sigma70_bacteroid"/>
</dbReference>
<keyword evidence="8" id="KW-1185">Reference proteome</keyword>
<dbReference type="Pfam" id="PF04542">
    <property type="entry name" value="Sigma70_r2"/>
    <property type="match status" value="1"/>
</dbReference>
<dbReference type="EMBL" id="FUYS01000017">
    <property type="protein sequence ID" value="SKB96378.1"/>
    <property type="molecule type" value="Genomic_DNA"/>
</dbReference>
<reference evidence="7 8" key="1">
    <citation type="submission" date="2017-02" db="EMBL/GenBank/DDBJ databases">
        <authorList>
            <person name="Peterson S.W."/>
        </authorList>
    </citation>
    <scope>NUCLEOTIDE SEQUENCE [LARGE SCALE GENOMIC DNA]</scope>
    <source>
        <strain evidence="7 8">DSM 22899</strain>
    </source>
</reference>
<dbReference type="InterPro" id="IPR013324">
    <property type="entry name" value="RNA_pol_sigma_r3/r4-like"/>
</dbReference>
<evidence type="ECO:0000256" key="1">
    <source>
        <dbReference type="ARBA" id="ARBA00010641"/>
    </source>
</evidence>
<dbReference type="InterPro" id="IPR036388">
    <property type="entry name" value="WH-like_DNA-bd_sf"/>
</dbReference>
<evidence type="ECO:0000259" key="5">
    <source>
        <dbReference type="Pfam" id="PF04542"/>
    </source>
</evidence>
<dbReference type="InterPro" id="IPR039425">
    <property type="entry name" value="RNA_pol_sigma-70-like"/>
</dbReference>
<comment type="similarity">
    <text evidence="1">Belongs to the sigma-70 factor family. ECF subfamily.</text>
</comment>
<evidence type="ECO:0000256" key="3">
    <source>
        <dbReference type="ARBA" id="ARBA00023082"/>
    </source>
</evidence>
<dbReference type="STRING" id="623280.SAMN05660226_04043"/>
<keyword evidence="2" id="KW-0805">Transcription regulation</keyword>
<dbReference type="OrthoDB" id="659569at2"/>
<dbReference type="Gene3D" id="1.10.1740.10">
    <property type="match status" value="1"/>
</dbReference>